<reference evidence="1" key="1">
    <citation type="submission" date="2022-03" db="EMBL/GenBank/DDBJ databases">
        <title>Identification of a novel bacterium isolated from mangrove sediments.</title>
        <authorList>
            <person name="Pan X."/>
        </authorList>
    </citation>
    <scope>NUCLEOTIDE SEQUENCE</scope>
    <source>
        <strain evidence="1">B1949</strain>
    </source>
</reference>
<evidence type="ECO:0000313" key="1">
    <source>
        <dbReference type="EMBL" id="MCJ2184043.1"/>
    </source>
</evidence>
<accession>A0ABT0BGE9</accession>
<protein>
    <recommendedName>
        <fullName evidence="3">LysR family transcriptional regulator</fullName>
    </recommendedName>
</protein>
<evidence type="ECO:0000313" key="2">
    <source>
        <dbReference type="Proteomes" id="UP001162881"/>
    </source>
</evidence>
<sequence length="78" mass="8881">WTPTSAETSVPIDKRVTDLIEAGHLREVLPKWSSLGEAFHIYYPSRRQQPEALRRFITMIRDEARTGSAKRPTSLSNG</sequence>
<comment type="caution">
    <text evidence="1">The sequence shown here is derived from an EMBL/GenBank/DDBJ whole genome shotgun (WGS) entry which is preliminary data.</text>
</comment>
<dbReference type="SUPFAM" id="SSF53850">
    <property type="entry name" value="Periplasmic binding protein-like II"/>
    <property type="match status" value="1"/>
</dbReference>
<evidence type="ECO:0008006" key="3">
    <source>
        <dbReference type="Google" id="ProtNLM"/>
    </source>
</evidence>
<dbReference type="Proteomes" id="UP001162881">
    <property type="component" value="Unassembled WGS sequence"/>
</dbReference>
<proteinExistence type="predicted"/>
<organism evidence="1 2">
    <name type="scientific">Novosphingobium organovorum</name>
    <dbReference type="NCBI Taxonomy" id="2930092"/>
    <lineage>
        <taxon>Bacteria</taxon>
        <taxon>Pseudomonadati</taxon>
        <taxon>Pseudomonadota</taxon>
        <taxon>Alphaproteobacteria</taxon>
        <taxon>Sphingomonadales</taxon>
        <taxon>Sphingomonadaceae</taxon>
        <taxon>Novosphingobium</taxon>
    </lineage>
</organism>
<feature type="non-terminal residue" evidence="1">
    <location>
        <position position="1"/>
    </location>
</feature>
<dbReference type="Gene3D" id="3.40.190.290">
    <property type="match status" value="1"/>
</dbReference>
<gene>
    <name evidence="1" type="ORF">MTR62_15265</name>
</gene>
<name>A0ABT0BGE9_9SPHN</name>
<keyword evidence="2" id="KW-1185">Reference proteome</keyword>
<dbReference type="EMBL" id="JALHLF010000074">
    <property type="protein sequence ID" value="MCJ2184043.1"/>
    <property type="molecule type" value="Genomic_DNA"/>
</dbReference>